<evidence type="ECO:0000313" key="2">
    <source>
        <dbReference type="EMBL" id="EJK61789.1"/>
    </source>
</evidence>
<feature type="compositionally biased region" description="Basic residues" evidence="1">
    <location>
        <begin position="459"/>
        <end position="481"/>
    </location>
</feature>
<name>K0SA35_THAOC</name>
<organism evidence="2 3">
    <name type="scientific">Thalassiosira oceanica</name>
    <name type="common">Marine diatom</name>
    <dbReference type="NCBI Taxonomy" id="159749"/>
    <lineage>
        <taxon>Eukaryota</taxon>
        <taxon>Sar</taxon>
        <taxon>Stramenopiles</taxon>
        <taxon>Ochrophyta</taxon>
        <taxon>Bacillariophyta</taxon>
        <taxon>Coscinodiscophyceae</taxon>
        <taxon>Thalassiosirophycidae</taxon>
        <taxon>Thalassiosirales</taxon>
        <taxon>Thalassiosiraceae</taxon>
        <taxon>Thalassiosira</taxon>
    </lineage>
</organism>
<reference evidence="2 3" key="1">
    <citation type="journal article" date="2012" name="Genome Biol.">
        <title>Genome and low-iron response of an oceanic diatom adapted to chronic iron limitation.</title>
        <authorList>
            <person name="Lommer M."/>
            <person name="Specht M."/>
            <person name="Roy A.S."/>
            <person name="Kraemer L."/>
            <person name="Andreson R."/>
            <person name="Gutowska M.A."/>
            <person name="Wolf J."/>
            <person name="Bergner S.V."/>
            <person name="Schilhabel M.B."/>
            <person name="Klostermeier U.C."/>
            <person name="Beiko R.G."/>
            <person name="Rosenstiel P."/>
            <person name="Hippler M."/>
            <person name="Laroche J."/>
        </authorList>
    </citation>
    <scope>NUCLEOTIDE SEQUENCE [LARGE SCALE GENOMIC DNA]</scope>
    <source>
        <strain evidence="2 3">CCMP1005</strain>
    </source>
</reference>
<feature type="region of interest" description="Disordered" evidence="1">
    <location>
        <begin position="445"/>
        <end position="511"/>
    </location>
</feature>
<protein>
    <submittedName>
        <fullName evidence="2">Uncharacterized protein</fullName>
    </submittedName>
</protein>
<gene>
    <name evidence="2" type="ORF">THAOC_17659</name>
</gene>
<dbReference type="AlphaFoldDB" id="K0SA35"/>
<dbReference type="EMBL" id="AGNL01019492">
    <property type="protein sequence ID" value="EJK61789.1"/>
    <property type="molecule type" value="Genomic_DNA"/>
</dbReference>
<evidence type="ECO:0000313" key="3">
    <source>
        <dbReference type="Proteomes" id="UP000266841"/>
    </source>
</evidence>
<feature type="compositionally biased region" description="Basic and acidic residues" evidence="1">
    <location>
        <begin position="445"/>
        <end position="458"/>
    </location>
</feature>
<accession>K0SA35</accession>
<dbReference type="Proteomes" id="UP000266841">
    <property type="component" value="Unassembled WGS sequence"/>
</dbReference>
<dbReference type="eggNOG" id="ENOG502RVES">
    <property type="taxonomic scope" value="Eukaryota"/>
</dbReference>
<feature type="region of interest" description="Disordered" evidence="1">
    <location>
        <begin position="150"/>
        <end position="170"/>
    </location>
</feature>
<sequence>MRKREILTDRPAGDFNFCLLRPALMPIDASSLVLLSRFFPPQKVTLSKCVDSPFWRSRYAGGAQGSRDNLQHLLQFCHGCVLREQQRVAENDNGRIPKWLKCMTCREKTSFRPDEPKYHRLLIDLLGRAQQYTATKIKQEDQGDIVPQISADTDEANPSKASKADEQPSLALENCSPVLDNEYSNQHTAEHEELPPEKLHVRIKVEEPDDIDEQLSESKTENEFTADECMAHQALEDGEMNRSSLVNEQKNIIHLIELLQYRVRHSKVPQVFKTIDEISRQTELITPSIIVEFPLGDAIRSARKKFGDEYPEMKMKCKALSSEIRRIYEKEAENGVRNGKRTNEQAEHYEHNKLPRLALADDVHAGCFHTESTVDGYVDEAHSGDFGTELIKKEQDAREVDSRMPCEVDEVTKIALPDELLSGGFHAESIEKKQDALTERTQVEALRHGMPSHGEDGRPRRRGKSKARRSSKNRGPGRNRPRVVQERNRRKRKRQAAALIQGAVRRHQANN</sequence>
<proteinExistence type="predicted"/>
<evidence type="ECO:0000256" key="1">
    <source>
        <dbReference type="SAM" id="MobiDB-lite"/>
    </source>
</evidence>
<comment type="caution">
    <text evidence="2">The sequence shown here is derived from an EMBL/GenBank/DDBJ whole genome shotgun (WGS) entry which is preliminary data.</text>
</comment>
<keyword evidence="3" id="KW-1185">Reference proteome</keyword>